<proteinExistence type="predicted"/>
<dbReference type="AlphaFoldDB" id="A0A154ID05"/>
<protein>
    <submittedName>
        <fullName evidence="2">Uncharacterized protein</fullName>
    </submittedName>
</protein>
<gene>
    <name evidence="2" type="ORF">A4A59_26710</name>
</gene>
<comment type="caution">
    <text evidence="2">The sequence shown here is derived from an EMBL/GenBank/DDBJ whole genome shotgun (WGS) entry which is preliminary data.</text>
</comment>
<evidence type="ECO:0000256" key="1">
    <source>
        <dbReference type="SAM" id="MobiDB-lite"/>
    </source>
</evidence>
<accession>A0A154ID05</accession>
<dbReference type="EMBL" id="LVYU01000114">
    <property type="protein sequence ID" value="KZA98474.1"/>
    <property type="molecule type" value="Genomic_DNA"/>
</dbReference>
<evidence type="ECO:0000313" key="2">
    <source>
        <dbReference type="EMBL" id="KZA98474.1"/>
    </source>
</evidence>
<name>A0A154ID05_RHILE</name>
<reference evidence="2" key="1">
    <citation type="submission" date="2016-03" db="EMBL/GenBank/DDBJ databases">
        <title>Microsymbionts genomes from the relict species Vavilovia formosa.</title>
        <authorList>
            <person name="Chirak E."/>
            <person name="Kimeklis A."/>
            <person name="Kopat V."/>
            <person name="Andronov E."/>
        </authorList>
    </citation>
    <scope>NUCLEOTIDE SEQUENCE [LARGE SCALE GENOMIC DNA]</scope>
    <source>
        <strain evidence="2">Vaf12</strain>
    </source>
</reference>
<organism evidence="2">
    <name type="scientific">Rhizobium leguminosarum</name>
    <dbReference type="NCBI Taxonomy" id="384"/>
    <lineage>
        <taxon>Bacteria</taxon>
        <taxon>Pseudomonadati</taxon>
        <taxon>Pseudomonadota</taxon>
        <taxon>Alphaproteobacteria</taxon>
        <taxon>Hyphomicrobiales</taxon>
        <taxon>Rhizobiaceae</taxon>
        <taxon>Rhizobium/Agrobacterium group</taxon>
        <taxon>Rhizobium</taxon>
    </lineage>
</organism>
<sequence length="73" mass="8208">MTRQANRKEADRRSAARRNADLESRALAEYARCSRPERLNLALRGNIPDAARYLAASIQKGFKKKAPPKRGQA</sequence>
<feature type="region of interest" description="Disordered" evidence="1">
    <location>
        <begin position="1"/>
        <end position="20"/>
    </location>
</feature>